<dbReference type="EMBL" id="JYDU01000074">
    <property type="protein sequence ID" value="KRX94288.1"/>
    <property type="molecule type" value="Genomic_DNA"/>
</dbReference>
<evidence type="ECO:0000259" key="1">
    <source>
        <dbReference type="Pfam" id="PF13843"/>
    </source>
</evidence>
<dbReference type="InterPro" id="IPR029526">
    <property type="entry name" value="PGBD"/>
</dbReference>
<gene>
    <name evidence="2" type="primary">PGBD3</name>
    <name evidence="2" type="ORF">T4E_9517</name>
</gene>
<comment type="caution">
    <text evidence="2">The sequence shown here is derived from an EMBL/GenBank/DDBJ whole genome shotgun (WGS) entry which is preliminary data.</text>
</comment>
<dbReference type="PANTHER" id="PTHR47272:SF1">
    <property type="entry name" value="PIGGYBAC TRANSPOSABLE ELEMENT-DERIVED PROTEIN 3-LIKE"/>
    <property type="match status" value="1"/>
</dbReference>
<evidence type="ECO:0000313" key="2">
    <source>
        <dbReference type="EMBL" id="KRX94288.1"/>
    </source>
</evidence>
<dbReference type="AlphaFoldDB" id="A0A0V0Y2J7"/>
<dbReference type="STRING" id="6337.A0A0V0Y2J7"/>
<dbReference type="Proteomes" id="UP000054815">
    <property type="component" value="Unassembled WGS sequence"/>
</dbReference>
<organism evidence="2 3">
    <name type="scientific">Trichinella pseudospiralis</name>
    <name type="common">Parasitic roundworm</name>
    <dbReference type="NCBI Taxonomy" id="6337"/>
    <lineage>
        <taxon>Eukaryota</taxon>
        <taxon>Metazoa</taxon>
        <taxon>Ecdysozoa</taxon>
        <taxon>Nematoda</taxon>
        <taxon>Enoplea</taxon>
        <taxon>Dorylaimia</taxon>
        <taxon>Trichinellida</taxon>
        <taxon>Trichinellidae</taxon>
        <taxon>Trichinella</taxon>
    </lineage>
</organism>
<protein>
    <submittedName>
        <fullName evidence="2">PiggyBac transposable element-derived protein 3</fullName>
    </submittedName>
</protein>
<name>A0A0V0Y2J7_TRIPS</name>
<dbReference type="PANTHER" id="PTHR47272">
    <property type="entry name" value="DDE_TNP_1_7 DOMAIN-CONTAINING PROTEIN"/>
    <property type="match status" value="1"/>
</dbReference>
<sequence length="309" mass="36360">MGLAPKPRYSMYWSTELRCDAIADAMSRNRFREVLRYLHFNDNSEAVLDRESPRYDRLFKIRPLIESIRQSCLRLEQEEYQSIDEEIIPYKGRNKLKQYIPKKPKKWGFKVNARTGVSGLLYDFCFYEGKVPRAKKPNGYLNFDVVMKLCETMHLDLQLRLLKKGIHTIGTIRRNRLKNAPLKTEKELKKAGRGAFHVCTTAENNLCIVRWHDSAVVDLSSTYVCTQPRWNKKDKTLVDVSCPAIVKEYNKYMGGVDLAGMLRALYRIDHRGRKWYRRIFFWKLHVAVVNGWLQYKRDLKTSEVAAKKI</sequence>
<dbReference type="Pfam" id="PF13843">
    <property type="entry name" value="DDE_Tnp_1_7"/>
    <property type="match status" value="1"/>
</dbReference>
<proteinExistence type="predicted"/>
<evidence type="ECO:0000313" key="3">
    <source>
        <dbReference type="Proteomes" id="UP000054815"/>
    </source>
</evidence>
<accession>A0A0V0Y2J7</accession>
<feature type="domain" description="PiggyBac transposable element-derived protein" evidence="1">
    <location>
        <begin position="1"/>
        <end position="292"/>
    </location>
</feature>
<reference evidence="2 3" key="1">
    <citation type="submission" date="2015-01" db="EMBL/GenBank/DDBJ databases">
        <title>Evolution of Trichinella species and genotypes.</title>
        <authorList>
            <person name="Korhonen P.K."/>
            <person name="Edoardo P."/>
            <person name="Giuseppe L.R."/>
            <person name="Gasser R.B."/>
        </authorList>
    </citation>
    <scope>NUCLEOTIDE SEQUENCE [LARGE SCALE GENOMIC DNA]</scope>
    <source>
        <strain evidence="2">ISS141</strain>
    </source>
</reference>